<dbReference type="PROSITE" id="PS00061">
    <property type="entry name" value="ADH_SHORT"/>
    <property type="match status" value="1"/>
</dbReference>
<dbReference type="PANTHER" id="PTHR24321:SF8">
    <property type="entry name" value="ESTRADIOL 17-BETA-DEHYDROGENASE 8-RELATED"/>
    <property type="match status" value="1"/>
</dbReference>
<dbReference type="CDD" id="cd05233">
    <property type="entry name" value="SDR_c"/>
    <property type="match status" value="1"/>
</dbReference>
<keyword evidence="4" id="KW-1185">Reference proteome</keyword>
<comment type="similarity">
    <text evidence="1">Belongs to the short-chain dehydrogenases/reductases (SDR) family.</text>
</comment>
<dbReference type="OrthoDB" id="9806974at2"/>
<dbReference type="PANTHER" id="PTHR24321">
    <property type="entry name" value="DEHYDROGENASES, SHORT CHAIN"/>
    <property type="match status" value="1"/>
</dbReference>
<dbReference type="InterPro" id="IPR020904">
    <property type="entry name" value="Sc_DH/Rdtase_CS"/>
</dbReference>
<dbReference type="EC" id="1.1.1.100" evidence="3"/>
<organism evidence="3 4">
    <name type="scientific">Grimontia celer</name>
    <dbReference type="NCBI Taxonomy" id="1796497"/>
    <lineage>
        <taxon>Bacteria</taxon>
        <taxon>Pseudomonadati</taxon>
        <taxon>Pseudomonadota</taxon>
        <taxon>Gammaproteobacteria</taxon>
        <taxon>Vibrionales</taxon>
        <taxon>Vibrionaceae</taxon>
        <taxon>Grimontia</taxon>
    </lineage>
</organism>
<dbReference type="RefSeq" id="WP_062660938.1">
    <property type="nucleotide sequence ID" value="NZ_FIZX01000001.1"/>
</dbReference>
<dbReference type="Pfam" id="PF13561">
    <property type="entry name" value="adh_short_C2"/>
    <property type="match status" value="1"/>
</dbReference>
<dbReference type="STRING" id="1796497.GCE9029_00576"/>
<dbReference type="PRINTS" id="PR00080">
    <property type="entry name" value="SDRFAMILY"/>
</dbReference>
<reference evidence="4" key="1">
    <citation type="submission" date="2016-02" db="EMBL/GenBank/DDBJ databases">
        <authorList>
            <person name="Rodrigo-Torres Lidia"/>
            <person name="Arahal R.David."/>
        </authorList>
    </citation>
    <scope>NUCLEOTIDE SEQUENCE [LARGE SCALE GENOMIC DNA]</scope>
    <source>
        <strain evidence="4">CECT 9029</strain>
    </source>
</reference>
<accession>A0A128EV20</accession>
<evidence type="ECO:0000256" key="1">
    <source>
        <dbReference type="ARBA" id="ARBA00006484"/>
    </source>
</evidence>
<dbReference type="FunFam" id="3.40.50.720:FF:000084">
    <property type="entry name" value="Short-chain dehydrogenase reductase"/>
    <property type="match status" value="1"/>
</dbReference>
<keyword evidence="2 3" id="KW-0560">Oxidoreductase</keyword>
<evidence type="ECO:0000256" key="2">
    <source>
        <dbReference type="ARBA" id="ARBA00023002"/>
    </source>
</evidence>
<protein>
    <submittedName>
        <fullName evidence="3">3-oxoacyl-[acyl-carrier-protein] reductase FabG</fullName>
        <ecNumber evidence="3">1.1.1.100</ecNumber>
    </submittedName>
</protein>
<dbReference type="PRINTS" id="PR00081">
    <property type="entry name" value="GDHRDH"/>
</dbReference>
<sequence>MKIVLVTGGSSGIGLQTVLSFHDAGYKVITCSRNEEKWNQAMAQYPQLSAVDYLPLDLKDVHQVDRFFGYIRENYGHIDIAINNASPIIESRGEFSTLPIDALYSTMISDYWVPALCLRYELPLMQEGACIINVSSVNGVRPTPNAAMYSGTKHGLEGITRSVAVEAIRKGIRVNSVAPGVTWTPRWEQKQEEMGTSLKQTVESQVPCQRFAEPQEIADAIVWLSSDKAKYIVGHTLVIDGGLSLT</sequence>
<dbReference type="Gene3D" id="3.40.50.720">
    <property type="entry name" value="NAD(P)-binding Rossmann-like Domain"/>
    <property type="match status" value="1"/>
</dbReference>
<evidence type="ECO:0000313" key="4">
    <source>
        <dbReference type="Proteomes" id="UP000071641"/>
    </source>
</evidence>
<dbReference type="InterPro" id="IPR036291">
    <property type="entry name" value="NAD(P)-bd_dom_sf"/>
</dbReference>
<proteinExistence type="inferred from homology"/>
<dbReference type="GO" id="GO:0004316">
    <property type="term" value="F:3-oxoacyl-[acyl-carrier-protein] reductase (NADPH) activity"/>
    <property type="evidence" value="ECO:0007669"/>
    <property type="project" value="UniProtKB-EC"/>
</dbReference>
<evidence type="ECO:0000313" key="3">
    <source>
        <dbReference type="EMBL" id="CZF78040.1"/>
    </source>
</evidence>
<gene>
    <name evidence="3" type="primary">fabG_1</name>
    <name evidence="3" type="ORF">GCE9029_00576</name>
</gene>
<dbReference type="EMBL" id="FIZX01000001">
    <property type="protein sequence ID" value="CZF78040.1"/>
    <property type="molecule type" value="Genomic_DNA"/>
</dbReference>
<dbReference type="Proteomes" id="UP000071641">
    <property type="component" value="Unassembled WGS sequence"/>
</dbReference>
<dbReference type="AlphaFoldDB" id="A0A128EV20"/>
<dbReference type="SUPFAM" id="SSF51735">
    <property type="entry name" value="NAD(P)-binding Rossmann-fold domains"/>
    <property type="match status" value="1"/>
</dbReference>
<dbReference type="InterPro" id="IPR002347">
    <property type="entry name" value="SDR_fam"/>
</dbReference>
<name>A0A128EV20_9GAMM</name>